<evidence type="ECO:0000313" key="2">
    <source>
        <dbReference type="EMBL" id="OJI88763.1"/>
    </source>
</evidence>
<feature type="compositionally biased region" description="Polar residues" evidence="1">
    <location>
        <begin position="122"/>
        <end position="175"/>
    </location>
</feature>
<name>A0A1L9NHQ8_ASPTC</name>
<organism evidence="2 3">
    <name type="scientific">Aspergillus tubingensis (strain CBS 134.48)</name>
    <dbReference type="NCBI Taxonomy" id="767770"/>
    <lineage>
        <taxon>Eukaryota</taxon>
        <taxon>Fungi</taxon>
        <taxon>Dikarya</taxon>
        <taxon>Ascomycota</taxon>
        <taxon>Pezizomycotina</taxon>
        <taxon>Eurotiomycetes</taxon>
        <taxon>Eurotiomycetidae</taxon>
        <taxon>Eurotiales</taxon>
        <taxon>Aspergillaceae</taxon>
        <taxon>Aspergillus</taxon>
        <taxon>Aspergillus subgen. Circumdati</taxon>
    </lineage>
</organism>
<dbReference type="AlphaFoldDB" id="A0A1L9NHQ8"/>
<accession>A0A1L9NHQ8</accession>
<reference evidence="3" key="1">
    <citation type="journal article" date="2017" name="Genome Biol.">
        <title>Comparative genomics reveals high biological diversity and specific adaptations in the industrially and medically important fungal genus Aspergillus.</title>
        <authorList>
            <person name="de Vries R.P."/>
            <person name="Riley R."/>
            <person name="Wiebenga A."/>
            <person name="Aguilar-Osorio G."/>
            <person name="Amillis S."/>
            <person name="Uchima C.A."/>
            <person name="Anderluh G."/>
            <person name="Asadollahi M."/>
            <person name="Askin M."/>
            <person name="Barry K."/>
            <person name="Battaglia E."/>
            <person name="Bayram O."/>
            <person name="Benocci T."/>
            <person name="Braus-Stromeyer S.A."/>
            <person name="Caldana C."/>
            <person name="Canovas D."/>
            <person name="Cerqueira G.C."/>
            <person name="Chen F."/>
            <person name="Chen W."/>
            <person name="Choi C."/>
            <person name="Clum A."/>
            <person name="Dos Santos R.A."/>
            <person name="Damasio A.R."/>
            <person name="Diallinas G."/>
            <person name="Emri T."/>
            <person name="Fekete E."/>
            <person name="Flipphi M."/>
            <person name="Freyberg S."/>
            <person name="Gallo A."/>
            <person name="Gournas C."/>
            <person name="Habgood R."/>
            <person name="Hainaut M."/>
            <person name="Harispe M.L."/>
            <person name="Henrissat B."/>
            <person name="Hilden K.S."/>
            <person name="Hope R."/>
            <person name="Hossain A."/>
            <person name="Karabika E."/>
            <person name="Karaffa L."/>
            <person name="Karanyi Z."/>
            <person name="Krasevec N."/>
            <person name="Kuo A."/>
            <person name="Kusch H."/>
            <person name="LaButti K."/>
            <person name="Lagendijk E.L."/>
            <person name="Lapidus A."/>
            <person name="Levasseur A."/>
            <person name="Lindquist E."/>
            <person name="Lipzen A."/>
            <person name="Logrieco A.F."/>
            <person name="MacCabe A."/>
            <person name="Maekelae M.R."/>
            <person name="Malavazi I."/>
            <person name="Melin P."/>
            <person name="Meyer V."/>
            <person name="Mielnichuk N."/>
            <person name="Miskei M."/>
            <person name="Molnar A.P."/>
            <person name="Mule G."/>
            <person name="Ngan C.Y."/>
            <person name="Orejas M."/>
            <person name="Orosz E."/>
            <person name="Ouedraogo J.P."/>
            <person name="Overkamp K.M."/>
            <person name="Park H.-S."/>
            <person name="Perrone G."/>
            <person name="Piumi F."/>
            <person name="Punt P.J."/>
            <person name="Ram A.F."/>
            <person name="Ramon A."/>
            <person name="Rauscher S."/>
            <person name="Record E."/>
            <person name="Riano-Pachon D.M."/>
            <person name="Robert V."/>
            <person name="Roehrig J."/>
            <person name="Ruller R."/>
            <person name="Salamov A."/>
            <person name="Salih N.S."/>
            <person name="Samson R.A."/>
            <person name="Sandor E."/>
            <person name="Sanguinetti M."/>
            <person name="Schuetze T."/>
            <person name="Sepcic K."/>
            <person name="Shelest E."/>
            <person name="Sherlock G."/>
            <person name="Sophianopoulou V."/>
            <person name="Squina F.M."/>
            <person name="Sun H."/>
            <person name="Susca A."/>
            <person name="Todd R.B."/>
            <person name="Tsang A."/>
            <person name="Unkles S.E."/>
            <person name="van de Wiele N."/>
            <person name="van Rossen-Uffink D."/>
            <person name="Oliveira J.V."/>
            <person name="Vesth T.C."/>
            <person name="Visser J."/>
            <person name="Yu J.-H."/>
            <person name="Zhou M."/>
            <person name="Andersen M.R."/>
            <person name="Archer D.B."/>
            <person name="Baker S.E."/>
            <person name="Benoit I."/>
            <person name="Brakhage A.A."/>
            <person name="Braus G.H."/>
            <person name="Fischer R."/>
            <person name="Frisvad J.C."/>
            <person name="Goldman G.H."/>
            <person name="Houbraken J."/>
            <person name="Oakley B."/>
            <person name="Pocsi I."/>
            <person name="Scazzocchio C."/>
            <person name="Seiboth B."/>
            <person name="vanKuyk P.A."/>
            <person name="Wortman J."/>
            <person name="Dyer P.S."/>
            <person name="Grigoriev I.V."/>
        </authorList>
    </citation>
    <scope>NUCLEOTIDE SEQUENCE [LARGE SCALE GENOMIC DNA]</scope>
    <source>
        <strain evidence="3">CBS 134.48</strain>
    </source>
</reference>
<feature type="compositionally biased region" description="Polar residues" evidence="1">
    <location>
        <begin position="100"/>
        <end position="109"/>
    </location>
</feature>
<feature type="compositionally biased region" description="Polar residues" evidence="1">
    <location>
        <begin position="261"/>
        <end position="275"/>
    </location>
</feature>
<feature type="region of interest" description="Disordered" evidence="1">
    <location>
        <begin position="223"/>
        <end position="275"/>
    </location>
</feature>
<feature type="region of interest" description="Disordered" evidence="1">
    <location>
        <begin position="1"/>
        <end position="22"/>
    </location>
</feature>
<evidence type="ECO:0000256" key="1">
    <source>
        <dbReference type="SAM" id="MobiDB-lite"/>
    </source>
</evidence>
<dbReference type="OrthoDB" id="5377213at2759"/>
<keyword evidence="3" id="KW-1185">Reference proteome</keyword>
<dbReference type="VEuPathDB" id="FungiDB:ASPTUDRAFT_134793"/>
<feature type="region of interest" description="Disordered" evidence="1">
    <location>
        <begin position="46"/>
        <end position="175"/>
    </location>
</feature>
<dbReference type="Proteomes" id="UP000184304">
    <property type="component" value="Unassembled WGS sequence"/>
</dbReference>
<sequence>MPRMPLLRKASYGGSSPTTVDLSRSSFEQEGLGIYAKYDKAAVGTETISHPPSGKSPSAFYRQSTSAMSQASTASSSAMNKPGSQYVHPMRLAPRAYTPPLNQSCQASILESDDSPKDPFAGSNSPTHKTPRLSLQTHDSSSTRSPGVSQTNITGRSSFGYSRDNGSTLDTTSPVSRSSLDFVFRSKTRTSMDPIARAATVQAARQAFEEKEAAKTWRFEAQQMKAEEKQTKQRGKQHLQTRLTGDDVDLEDGQKEVSDKPQPSTSQSESCPDTWRSQPKNTWVLFLTWLRTRIFKLRRRIRRLA</sequence>
<evidence type="ECO:0000313" key="3">
    <source>
        <dbReference type="Proteomes" id="UP000184304"/>
    </source>
</evidence>
<dbReference type="OMA" id="LFMTWLR"/>
<feature type="compositionally biased region" description="Polar residues" evidence="1">
    <location>
        <begin position="13"/>
        <end position="22"/>
    </location>
</feature>
<feature type="compositionally biased region" description="Low complexity" evidence="1">
    <location>
        <begin position="63"/>
        <end position="79"/>
    </location>
</feature>
<protein>
    <submittedName>
        <fullName evidence="2">Uncharacterized protein</fullName>
    </submittedName>
</protein>
<gene>
    <name evidence="2" type="ORF">ASPTUDRAFT_134793</name>
</gene>
<dbReference type="EMBL" id="KV878179">
    <property type="protein sequence ID" value="OJI88763.1"/>
    <property type="molecule type" value="Genomic_DNA"/>
</dbReference>
<proteinExistence type="predicted"/>